<organism evidence="1 2">
    <name type="scientific">Actinoallomurus liliacearum</name>
    <dbReference type="NCBI Taxonomy" id="1080073"/>
    <lineage>
        <taxon>Bacteria</taxon>
        <taxon>Bacillati</taxon>
        <taxon>Actinomycetota</taxon>
        <taxon>Actinomycetes</taxon>
        <taxon>Streptosporangiales</taxon>
        <taxon>Thermomonosporaceae</taxon>
        <taxon>Actinoallomurus</taxon>
    </lineage>
</organism>
<dbReference type="Proteomes" id="UP001500212">
    <property type="component" value="Unassembled WGS sequence"/>
</dbReference>
<gene>
    <name evidence="1" type="ORF">GCM10023195_59840</name>
</gene>
<evidence type="ECO:0000313" key="2">
    <source>
        <dbReference type="Proteomes" id="UP001500212"/>
    </source>
</evidence>
<reference evidence="2" key="1">
    <citation type="journal article" date="2019" name="Int. J. Syst. Evol. Microbiol.">
        <title>The Global Catalogue of Microorganisms (GCM) 10K type strain sequencing project: providing services to taxonomists for standard genome sequencing and annotation.</title>
        <authorList>
            <consortium name="The Broad Institute Genomics Platform"/>
            <consortium name="The Broad Institute Genome Sequencing Center for Infectious Disease"/>
            <person name="Wu L."/>
            <person name="Ma J."/>
        </authorList>
    </citation>
    <scope>NUCLEOTIDE SEQUENCE [LARGE SCALE GENOMIC DNA]</scope>
    <source>
        <strain evidence="2">JCM 17938</strain>
    </source>
</reference>
<name>A0ABP8TTW4_9ACTN</name>
<accession>A0ABP8TTW4</accession>
<dbReference type="EMBL" id="BAABHJ010000023">
    <property type="protein sequence ID" value="GAA4613773.1"/>
    <property type="molecule type" value="Genomic_DNA"/>
</dbReference>
<protein>
    <submittedName>
        <fullName evidence="1">Uncharacterized protein</fullName>
    </submittedName>
</protein>
<comment type="caution">
    <text evidence="1">The sequence shown here is derived from an EMBL/GenBank/DDBJ whole genome shotgun (WGS) entry which is preliminary data.</text>
</comment>
<evidence type="ECO:0000313" key="1">
    <source>
        <dbReference type="EMBL" id="GAA4613773.1"/>
    </source>
</evidence>
<proteinExistence type="predicted"/>
<keyword evidence="2" id="KW-1185">Reference proteome</keyword>
<sequence length="55" mass="6029">MESLVSECPTCGWPGSDVCEVLSRHLTSEGVVTYSRCVCGEVQVRLRPYAADRPV</sequence>